<dbReference type="GO" id="GO:0051213">
    <property type="term" value="F:dioxygenase activity"/>
    <property type="evidence" value="ECO:0007669"/>
    <property type="project" value="UniProtKB-KW"/>
</dbReference>
<keyword evidence="2" id="KW-0223">Dioxygenase</keyword>
<evidence type="ECO:0000313" key="2">
    <source>
        <dbReference type="EMBL" id="GAN64517.1"/>
    </source>
</evidence>
<dbReference type="Proteomes" id="UP000032673">
    <property type="component" value="Unassembled WGS sequence"/>
</dbReference>
<keyword evidence="2" id="KW-0560">Oxidoreductase</keyword>
<comment type="caution">
    <text evidence="2">The sequence shown here is derived from an EMBL/GenBank/DDBJ whole genome shotgun (WGS) entry which is preliminary data.</text>
</comment>
<proteinExistence type="predicted"/>
<gene>
    <name evidence="2" type="ORF">Abin_081_048</name>
</gene>
<feature type="domain" description="Chorismatase FkbO/Hyg5-like N-terminal" evidence="1">
    <location>
        <begin position="74"/>
        <end position="184"/>
    </location>
</feature>
<sequence length="333" mass="37479">MEQSHLMVGHNILRVSYGAFQTEHRSALAVVQYAPGNAKLCYRNGQVQLTIPYTHGECSEYWSTLEVSSCRGGMTDQGVAWCEDGTNLFAAFILDDRPRLSGAVQEKYEALLNFVQEKEYRTLYRIWNYIGRINQSNKDGLERYRDFCLGRALAFERSGFTMETLPAATGIGFDEGGVCVYLLARRDGLAANIENPLQIPAYRYPITYGPKSPSFARGTVLYDQQRLELYLSGTASIRQSVSVGSNLEEQINITIENIHALIESVKEKEELDNCVCSSLKIYVRHAKDKAAVSNVFRHVFNVSPENSPVFVSDICRSELLLEVEGVFSYTMNK</sequence>
<reference evidence="2 3" key="1">
    <citation type="submission" date="2012-11" db="EMBL/GenBank/DDBJ databases">
        <title>Whole genome sequence of Acetobacter indonesiensis 5H-1.</title>
        <authorList>
            <person name="Azuma Y."/>
            <person name="Higashiura N."/>
            <person name="Hirakawa H."/>
            <person name="Matsushita K."/>
        </authorList>
    </citation>
    <scope>NUCLEOTIDE SEQUENCE [LARGE SCALE GENOMIC DNA]</scope>
    <source>
        <strain evidence="2 3">5H-1</strain>
    </source>
</reference>
<evidence type="ECO:0000313" key="3">
    <source>
        <dbReference type="Proteomes" id="UP000032673"/>
    </source>
</evidence>
<dbReference type="InterPro" id="IPR035959">
    <property type="entry name" value="RutC-like_sf"/>
</dbReference>
<dbReference type="InterPro" id="IPR049368">
    <property type="entry name" value="FkbO_Hyg5-like_N"/>
</dbReference>
<organism evidence="2 3">
    <name type="scientific">Acetobacter indonesiensis</name>
    <dbReference type="NCBI Taxonomy" id="104101"/>
    <lineage>
        <taxon>Bacteria</taxon>
        <taxon>Pseudomonadati</taxon>
        <taxon>Pseudomonadota</taxon>
        <taxon>Alphaproteobacteria</taxon>
        <taxon>Acetobacterales</taxon>
        <taxon>Acetobacteraceae</taxon>
        <taxon>Acetobacter</taxon>
    </lineage>
</organism>
<name>A0ABQ0KAP0_9PROT</name>
<accession>A0ABQ0KAP0</accession>
<dbReference type="SUPFAM" id="SSF55298">
    <property type="entry name" value="YjgF-like"/>
    <property type="match status" value="1"/>
</dbReference>
<dbReference type="Gene3D" id="3.30.1330.40">
    <property type="entry name" value="RutC-like"/>
    <property type="match status" value="1"/>
</dbReference>
<dbReference type="RefSeq" id="WP_146867698.1">
    <property type="nucleotide sequence ID" value="NZ_BAMW01000078.1"/>
</dbReference>
<protein>
    <submittedName>
        <fullName evidence="2">Pteridine-dependent dioxygenase</fullName>
    </submittedName>
</protein>
<dbReference type="Pfam" id="PF21168">
    <property type="entry name" value="FkbO_Hyg5-like_N"/>
    <property type="match status" value="1"/>
</dbReference>
<keyword evidence="3" id="KW-1185">Reference proteome</keyword>
<evidence type="ECO:0000259" key="1">
    <source>
        <dbReference type="Pfam" id="PF21168"/>
    </source>
</evidence>
<dbReference type="EMBL" id="BAMW01000078">
    <property type="protein sequence ID" value="GAN64517.1"/>
    <property type="molecule type" value="Genomic_DNA"/>
</dbReference>